<keyword evidence="3" id="KW-1185">Reference proteome</keyword>
<protein>
    <recommendedName>
        <fullName evidence="1">Microcin J25-processing protein McjB C-terminal domain-containing protein</fullName>
    </recommendedName>
</protein>
<dbReference type="EMBL" id="JAUSSU010000009">
    <property type="protein sequence ID" value="MDQ0114815.1"/>
    <property type="molecule type" value="Genomic_DNA"/>
</dbReference>
<dbReference type="Pfam" id="PF13471">
    <property type="entry name" value="Transglut_core3"/>
    <property type="match status" value="1"/>
</dbReference>
<dbReference type="RefSeq" id="WP_307206209.1">
    <property type="nucleotide sequence ID" value="NZ_JAUSSU010000009.1"/>
</dbReference>
<evidence type="ECO:0000313" key="3">
    <source>
        <dbReference type="Proteomes" id="UP001229346"/>
    </source>
</evidence>
<dbReference type="InterPro" id="IPR032708">
    <property type="entry name" value="McjB_C"/>
</dbReference>
<sequence length="150" mass="16946">MKWLKRIRVLVLYDRKTILLLTEAFLFLGWARILITLPFSKVAPSLGAKSEETTYSDTLDNNRVIKDISQAVNVVSKYTLWDSMCLARGIAGMKMLKRRRIASTLYLGTAKGENGGLIAHAWLRSGSYYLTGADVMQKFIIVEKFANKPI</sequence>
<organism evidence="2 3">
    <name type="scientific">Paenibacillus harenae</name>
    <dbReference type="NCBI Taxonomy" id="306543"/>
    <lineage>
        <taxon>Bacteria</taxon>
        <taxon>Bacillati</taxon>
        <taxon>Bacillota</taxon>
        <taxon>Bacilli</taxon>
        <taxon>Bacillales</taxon>
        <taxon>Paenibacillaceae</taxon>
        <taxon>Paenibacillus</taxon>
    </lineage>
</organism>
<dbReference type="Proteomes" id="UP001229346">
    <property type="component" value="Unassembled WGS sequence"/>
</dbReference>
<name>A0ABT9U597_PAEHA</name>
<comment type="caution">
    <text evidence="2">The sequence shown here is derived from an EMBL/GenBank/DDBJ whole genome shotgun (WGS) entry which is preliminary data.</text>
</comment>
<proteinExistence type="predicted"/>
<gene>
    <name evidence="2" type="ORF">J2T15_004272</name>
</gene>
<evidence type="ECO:0000313" key="2">
    <source>
        <dbReference type="EMBL" id="MDQ0114815.1"/>
    </source>
</evidence>
<dbReference type="NCBIfam" id="NF033537">
    <property type="entry name" value="lasso_biosyn_B2"/>
    <property type="match status" value="1"/>
</dbReference>
<feature type="domain" description="Microcin J25-processing protein McjB C-terminal" evidence="1">
    <location>
        <begin position="38"/>
        <end position="139"/>
    </location>
</feature>
<evidence type="ECO:0000259" key="1">
    <source>
        <dbReference type="Pfam" id="PF13471"/>
    </source>
</evidence>
<reference evidence="2 3" key="1">
    <citation type="submission" date="2023-07" db="EMBL/GenBank/DDBJ databases">
        <title>Sorghum-associated microbial communities from plants grown in Nebraska, USA.</title>
        <authorList>
            <person name="Schachtman D."/>
        </authorList>
    </citation>
    <scope>NUCLEOTIDE SEQUENCE [LARGE SCALE GENOMIC DNA]</scope>
    <source>
        <strain evidence="2 3">CC482</strain>
    </source>
</reference>
<accession>A0ABT9U597</accession>
<dbReference type="InterPro" id="IPR053521">
    <property type="entry name" value="McjB-like"/>
</dbReference>